<dbReference type="InterPro" id="IPR032675">
    <property type="entry name" value="LRR_dom_sf"/>
</dbReference>
<dbReference type="GO" id="GO:0016301">
    <property type="term" value="F:kinase activity"/>
    <property type="evidence" value="ECO:0007669"/>
    <property type="project" value="UniProtKB-KW"/>
</dbReference>
<dbReference type="InterPro" id="IPR036388">
    <property type="entry name" value="WH-like_DNA-bd_sf"/>
</dbReference>
<reference evidence="10" key="1">
    <citation type="submission" date="2022-11" db="UniProtKB">
        <authorList>
            <consortium name="EnsemblMetazoa"/>
        </authorList>
    </citation>
    <scope>IDENTIFICATION</scope>
</reference>
<dbReference type="Gene3D" id="3.40.50.300">
    <property type="entry name" value="P-loop containing nucleotide triphosphate hydrolases"/>
    <property type="match status" value="1"/>
</dbReference>
<evidence type="ECO:0000256" key="8">
    <source>
        <dbReference type="ARBA" id="ARBA00048679"/>
    </source>
</evidence>
<dbReference type="InterPro" id="IPR020859">
    <property type="entry name" value="ROC"/>
</dbReference>
<keyword evidence="6" id="KW-0067">ATP-binding</keyword>
<evidence type="ECO:0000256" key="6">
    <source>
        <dbReference type="ARBA" id="ARBA00022840"/>
    </source>
</evidence>
<dbReference type="GeneID" id="114574493"/>
<dbReference type="Proteomes" id="UP000887567">
    <property type="component" value="Unplaced"/>
</dbReference>
<dbReference type="Gene3D" id="3.80.10.10">
    <property type="entry name" value="Ribonuclease Inhibitor"/>
    <property type="match status" value="1"/>
</dbReference>
<keyword evidence="2" id="KW-0808">Transferase</keyword>
<dbReference type="KEGG" id="epa:114574493"/>
<evidence type="ECO:0000256" key="1">
    <source>
        <dbReference type="ARBA" id="ARBA00012513"/>
    </source>
</evidence>
<evidence type="ECO:0000256" key="4">
    <source>
        <dbReference type="ARBA" id="ARBA00022741"/>
    </source>
</evidence>
<keyword evidence="11" id="KW-1185">Reference proteome</keyword>
<dbReference type="GO" id="GO:0005524">
    <property type="term" value="F:ATP binding"/>
    <property type="evidence" value="ECO:0007669"/>
    <property type="project" value="UniProtKB-KW"/>
</dbReference>
<feature type="domain" description="Roc" evidence="9">
    <location>
        <begin position="443"/>
        <end position="678"/>
    </location>
</feature>
<name>A0A913YDI6_EXADI</name>
<accession>A0A913YDI6</accession>
<dbReference type="RefSeq" id="XP_028513033.1">
    <property type="nucleotide sequence ID" value="XM_028657232.1"/>
</dbReference>
<dbReference type="Pfam" id="PF16095">
    <property type="entry name" value="COR-A"/>
    <property type="match status" value="1"/>
</dbReference>
<dbReference type="InterPro" id="IPR027417">
    <property type="entry name" value="P-loop_NTPase"/>
</dbReference>
<evidence type="ECO:0000313" key="11">
    <source>
        <dbReference type="Proteomes" id="UP000887567"/>
    </source>
</evidence>
<keyword evidence="3" id="KW-0677">Repeat</keyword>
<evidence type="ECO:0000256" key="3">
    <source>
        <dbReference type="ARBA" id="ARBA00022737"/>
    </source>
</evidence>
<comment type="catalytic activity">
    <reaction evidence="8">
        <text>L-seryl-[protein] + ATP = O-phospho-L-seryl-[protein] + ADP + H(+)</text>
        <dbReference type="Rhea" id="RHEA:17989"/>
        <dbReference type="Rhea" id="RHEA-COMP:9863"/>
        <dbReference type="Rhea" id="RHEA-COMP:11604"/>
        <dbReference type="ChEBI" id="CHEBI:15378"/>
        <dbReference type="ChEBI" id="CHEBI:29999"/>
        <dbReference type="ChEBI" id="CHEBI:30616"/>
        <dbReference type="ChEBI" id="CHEBI:83421"/>
        <dbReference type="ChEBI" id="CHEBI:456216"/>
        <dbReference type="EC" id="2.7.11.1"/>
    </reaction>
</comment>
<dbReference type="SUPFAM" id="SSF52058">
    <property type="entry name" value="L domain-like"/>
    <property type="match status" value="1"/>
</dbReference>
<keyword evidence="5" id="KW-0418">Kinase</keyword>
<dbReference type="PANTHER" id="PTHR47679">
    <property type="entry name" value="PROTEIN TORNADO 1"/>
    <property type="match status" value="1"/>
</dbReference>
<proteinExistence type="predicted"/>
<dbReference type="PANTHER" id="PTHR47679:SF2">
    <property type="entry name" value="C-TERMINAL OF ROC (COR) DOMAIN-CONTAINING PROTEIN"/>
    <property type="match status" value="1"/>
</dbReference>
<evidence type="ECO:0000256" key="7">
    <source>
        <dbReference type="ARBA" id="ARBA00047899"/>
    </source>
</evidence>
<dbReference type="AlphaFoldDB" id="A0A913YDI6"/>
<organism evidence="10 11">
    <name type="scientific">Exaiptasia diaphana</name>
    <name type="common">Tropical sea anemone</name>
    <name type="synonym">Aiptasia pulchella</name>
    <dbReference type="NCBI Taxonomy" id="2652724"/>
    <lineage>
        <taxon>Eukaryota</taxon>
        <taxon>Metazoa</taxon>
        <taxon>Cnidaria</taxon>
        <taxon>Anthozoa</taxon>
        <taxon>Hexacorallia</taxon>
        <taxon>Actiniaria</taxon>
        <taxon>Aiptasiidae</taxon>
        <taxon>Exaiptasia</taxon>
    </lineage>
</organism>
<evidence type="ECO:0000256" key="2">
    <source>
        <dbReference type="ARBA" id="ARBA00022679"/>
    </source>
</evidence>
<dbReference type="OrthoDB" id="40118at2759"/>
<evidence type="ECO:0000313" key="10">
    <source>
        <dbReference type="EnsemblMetazoa" id="XP_028513033.1"/>
    </source>
</evidence>
<dbReference type="SUPFAM" id="SSF52540">
    <property type="entry name" value="P-loop containing nucleoside triphosphate hydrolases"/>
    <property type="match status" value="1"/>
</dbReference>
<evidence type="ECO:0000256" key="5">
    <source>
        <dbReference type="ARBA" id="ARBA00022777"/>
    </source>
</evidence>
<keyword evidence="4" id="KW-0547">Nucleotide-binding</keyword>
<evidence type="ECO:0000259" key="9">
    <source>
        <dbReference type="PROSITE" id="PS51424"/>
    </source>
</evidence>
<dbReference type="InterPro" id="IPR032171">
    <property type="entry name" value="COR-A"/>
</dbReference>
<dbReference type="Gene3D" id="1.10.10.10">
    <property type="entry name" value="Winged helix-like DNA-binding domain superfamily/Winged helix DNA-binding domain"/>
    <property type="match status" value="1"/>
</dbReference>
<comment type="catalytic activity">
    <reaction evidence="7">
        <text>L-threonyl-[protein] + ATP = O-phospho-L-threonyl-[protein] + ADP + H(+)</text>
        <dbReference type="Rhea" id="RHEA:46608"/>
        <dbReference type="Rhea" id="RHEA-COMP:11060"/>
        <dbReference type="Rhea" id="RHEA-COMP:11605"/>
        <dbReference type="ChEBI" id="CHEBI:15378"/>
        <dbReference type="ChEBI" id="CHEBI:30013"/>
        <dbReference type="ChEBI" id="CHEBI:30616"/>
        <dbReference type="ChEBI" id="CHEBI:61977"/>
        <dbReference type="ChEBI" id="CHEBI:456216"/>
        <dbReference type="EC" id="2.7.11.1"/>
    </reaction>
</comment>
<dbReference type="PROSITE" id="PS51424">
    <property type="entry name" value="ROC"/>
    <property type="match status" value="1"/>
</dbReference>
<sequence>MATFPFMFNSRMSIIHERVVDKVNLFFTKSGVDIHSSKEFNSISDIFDVKVDIDNTIISVWFWMYQYFEQNHHTFICFYDYHELSETLTLNDAWENLMKTHPGLDFDDGLILLVVIKDDGQNKEIKLMPQLQKPNFRCVEWSANSSEQDTRRILEDFVRMVVIKEYYHTVHQLHEKGCVNQDEDRQFISEDVSTKANSWSMDFGSLFSMVIVRYFDLYRIVLCYCFYSFSKGLNSFRIFWKCPSEWSHLKYKSGRNTPDNKLCYFEWIDHTWKLPVSSPNNLVSIFVYGNISDSMIQSLESQQSREAEIFGRSLLIDYCRELDLYLIISRLKSLHHLVIFNSFVHFESLVFPTQLCETLKHLVLTRCGLTEVPHAVGSLIQLTLLDVSLNHNIHFLPVCLGNLRELRTLLYEDCPIKSPPKNVLRRSAREVVLYLRAFQVDKEIVPYNQAKLIVAGQEGVGKSTLIKGMDRNIWAISDVKPPEKTDGVEIKTLQLEGTRFLVYDLAGDVEYHNTHPLFLSSECLYLVVFDMSQIHVGKGARSVDQLCRLELWLQMIASQQTKSYVIIVGTHADHERITAEILKSVRRQIVDLMEKYRSAHKEYFDRCILCNEKLLPEELQEVNGGVTMDDAAASESIIPHVLGYFEVSSIKKYPPAIGFTNKNLQSLKSAISSSNRQINEAEFGIPKLWRFFYEKMLENKLTPTVKFSEICSLARESEVPSDMIESMLRFFHSQGNFVWYEDIPEMREVVITDPNWLSDKLRTLISYRPSVNAVCDGILHSPSLSEVWPEMTEENRQQLLALFRSVGLCFSISDEKELFPCNLPIGWPDKRKWHSLPKEGESQTSLLFNFTFLPPTFFPKLIIEVNKKRASFPANADPLYYRFHIYYDTLKNDKCDIHSNESKEDAKSNTNHHKVHYEIMPHKNSMKVSIRGPSPCCIVSDVCSTIKGVHSSSYPGVAFHTHLICPLCEMEKENDPGLFSLTSTEDGNLFCLTCREYLGSIDDTKRGKYKVPQNKNQVEDFGKIMEDYHCPKLFVVLPINIKCSSLKDRFVYSYLKDGYAVHLLCECPDQWHFVNSPGFRIAKPKEFLEKYGKHLCTVMKAIGKLGTPLRAAAAAEPLCKTGAAVASGASSIAKELEGFLFNAFEKYPQLNPASYRDLEDLRMPKGLQRSELAKFLETVVNGREFGPLMFTYVDKSGEWLWLCEEHNRRFTVVNK</sequence>
<dbReference type="Pfam" id="PF08477">
    <property type="entry name" value="Roc"/>
    <property type="match status" value="1"/>
</dbReference>
<dbReference type="EC" id="2.7.11.1" evidence="1"/>
<dbReference type="EnsemblMetazoa" id="XM_028657232.1">
    <property type="protein sequence ID" value="XP_028513033.1"/>
    <property type="gene ID" value="LOC114574493"/>
</dbReference>
<protein>
    <recommendedName>
        <fullName evidence="1">non-specific serine/threonine protein kinase</fullName>
        <ecNumber evidence="1">2.7.11.1</ecNumber>
    </recommendedName>
</protein>